<protein>
    <recommendedName>
        <fullName evidence="4">TauD/TfdA-like domain-containing protein</fullName>
    </recommendedName>
</protein>
<dbReference type="HOGENOM" id="CLU_041041_2_1_1"/>
<evidence type="ECO:0000256" key="1">
    <source>
        <dbReference type="ARBA" id="ARBA00023002"/>
    </source>
</evidence>
<dbReference type="EMBL" id="KB822721">
    <property type="protein sequence ID" value="ETN39273.1"/>
    <property type="molecule type" value="Genomic_DNA"/>
</dbReference>
<dbReference type="InParanoid" id="W2RU26"/>
<dbReference type="Gene3D" id="3.60.130.10">
    <property type="entry name" value="Clavaminate synthase-like"/>
    <property type="match status" value="1"/>
</dbReference>
<dbReference type="OrthoDB" id="272271at2759"/>
<proteinExistence type="predicted"/>
<keyword evidence="2" id="KW-0045">Antibiotic biosynthesis</keyword>
<dbReference type="AlphaFoldDB" id="W2RU26"/>
<name>W2RU26_CYPE1</name>
<feature type="domain" description="TauD/TfdA-like" evidence="4">
    <location>
        <begin position="103"/>
        <end position="371"/>
    </location>
</feature>
<evidence type="ECO:0000256" key="3">
    <source>
        <dbReference type="SAM" id="MobiDB-lite"/>
    </source>
</evidence>
<dbReference type="GO" id="GO:0017000">
    <property type="term" value="P:antibiotic biosynthetic process"/>
    <property type="evidence" value="ECO:0007669"/>
    <property type="project" value="UniProtKB-KW"/>
</dbReference>
<dbReference type="GO" id="GO:0016491">
    <property type="term" value="F:oxidoreductase activity"/>
    <property type="evidence" value="ECO:0007669"/>
    <property type="project" value="UniProtKB-KW"/>
</dbReference>
<evidence type="ECO:0000313" key="6">
    <source>
        <dbReference type="Proteomes" id="UP000030752"/>
    </source>
</evidence>
<dbReference type="GeneID" id="19972835"/>
<keyword evidence="1" id="KW-0560">Oxidoreductase</keyword>
<organism evidence="5 6">
    <name type="scientific">Cyphellophora europaea (strain CBS 101466)</name>
    <name type="common">Phialophora europaea</name>
    <dbReference type="NCBI Taxonomy" id="1220924"/>
    <lineage>
        <taxon>Eukaryota</taxon>
        <taxon>Fungi</taxon>
        <taxon>Dikarya</taxon>
        <taxon>Ascomycota</taxon>
        <taxon>Pezizomycotina</taxon>
        <taxon>Eurotiomycetes</taxon>
        <taxon>Chaetothyriomycetidae</taxon>
        <taxon>Chaetothyriales</taxon>
        <taxon>Cyphellophoraceae</taxon>
        <taxon>Cyphellophora</taxon>
    </lineage>
</organism>
<evidence type="ECO:0000259" key="4">
    <source>
        <dbReference type="Pfam" id="PF02668"/>
    </source>
</evidence>
<reference evidence="5 6" key="1">
    <citation type="submission" date="2013-03" db="EMBL/GenBank/DDBJ databases">
        <title>The Genome Sequence of Phialophora europaea CBS 101466.</title>
        <authorList>
            <consortium name="The Broad Institute Genomics Platform"/>
            <person name="Cuomo C."/>
            <person name="de Hoog S."/>
            <person name="Gorbushina A."/>
            <person name="Walker B."/>
            <person name="Young S.K."/>
            <person name="Zeng Q."/>
            <person name="Gargeya S."/>
            <person name="Fitzgerald M."/>
            <person name="Haas B."/>
            <person name="Abouelleil A."/>
            <person name="Allen A.W."/>
            <person name="Alvarado L."/>
            <person name="Arachchi H.M."/>
            <person name="Berlin A.M."/>
            <person name="Chapman S.B."/>
            <person name="Gainer-Dewar J."/>
            <person name="Goldberg J."/>
            <person name="Griggs A."/>
            <person name="Gujja S."/>
            <person name="Hansen M."/>
            <person name="Howarth C."/>
            <person name="Imamovic A."/>
            <person name="Ireland A."/>
            <person name="Larimer J."/>
            <person name="McCowan C."/>
            <person name="Murphy C."/>
            <person name="Pearson M."/>
            <person name="Poon T.W."/>
            <person name="Priest M."/>
            <person name="Roberts A."/>
            <person name="Saif S."/>
            <person name="Shea T."/>
            <person name="Sisk P."/>
            <person name="Sykes S."/>
            <person name="Wortman J."/>
            <person name="Nusbaum C."/>
            <person name="Birren B."/>
        </authorList>
    </citation>
    <scope>NUCLEOTIDE SEQUENCE [LARGE SCALE GENOMIC DNA]</scope>
    <source>
        <strain evidence="5 6">CBS 101466</strain>
    </source>
</reference>
<accession>W2RU26</accession>
<dbReference type="STRING" id="1220924.W2RU26"/>
<dbReference type="PANTHER" id="PTHR10696:SF56">
    <property type="entry name" value="TAUD_TFDA-LIKE DOMAIN-CONTAINING PROTEIN"/>
    <property type="match status" value="1"/>
</dbReference>
<evidence type="ECO:0000313" key="5">
    <source>
        <dbReference type="EMBL" id="ETN39273.1"/>
    </source>
</evidence>
<dbReference type="SUPFAM" id="SSF51197">
    <property type="entry name" value="Clavaminate synthase-like"/>
    <property type="match status" value="1"/>
</dbReference>
<evidence type="ECO:0000256" key="2">
    <source>
        <dbReference type="ARBA" id="ARBA00023194"/>
    </source>
</evidence>
<feature type="region of interest" description="Disordered" evidence="3">
    <location>
        <begin position="380"/>
        <end position="410"/>
    </location>
</feature>
<dbReference type="InterPro" id="IPR003819">
    <property type="entry name" value="TauD/TfdA-like"/>
</dbReference>
<dbReference type="Pfam" id="PF02668">
    <property type="entry name" value="TauD"/>
    <property type="match status" value="1"/>
</dbReference>
<dbReference type="RefSeq" id="XP_008718058.1">
    <property type="nucleotide sequence ID" value="XM_008719836.1"/>
</dbReference>
<dbReference type="VEuPathDB" id="FungiDB:HMPREF1541_05496"/>
<dbReference type="eggNOG" id="ENOG502QWD7">
    <property type="taxonomic scope" value="Eukaryota"/>
</dbReference>
<dbReference type="InterPro" id="IPR050411">
    <property type="entry name" value="AlphaKG_dependent_hydroxylases"/>
</dbReference>
<sequence>MAPAVVEPDQQATPSPPGGKVNSKHVDLSIFPDGIKTSGQHDPIYDQIAPYSAFPKAIPTTAPTYWEAPDYAGNPSLWQHPLSSEELASLSAAADDFMAQDLPLTAISPANFRLTQPFKEALASMRNELLNGKGFLLYKGFPVNDWGVHKSGVAYFGLGSHLGLPVSQNGKGHILGHVKDLGDDAGAEETRIYRTTARQFFHADECDIVGLLCLARAMEGGESDISSSHRVWNVLQQERPDVAELLAQPIWYFDRKGEVSKGQAEWIRAPVYYLETAADGKEQRVYSKWDPYYVRSLTRYSDKGVIPPLSAAQLEAIDVLEVTCQRVALHMVLEVGDIQFVANSHVFHARTAYTDHAPYTGKPRRHLMRLWLATSEDEGGWRLPFPDSKERKRGGIQVDDQAPAAKLDAD</sequence>
<gene>
    <name evidence="5" type="ORF">HMPREF1541_05496</name>
</gene>
<keyword evidence="6" id="KW-1185">Reference proteome</keyword>
<feature type="region of interest" description="Disordered" evidence="3">
    <location>
        <begin position="1"/>
        <end position="25"/>
    </location>
</feature>
<dbReference type="Proteomes" id="UP000030752">
    <property type="component" value="Unassembled WGS sequence"/>
</dbReference>
<dbReference type="PANTHER" id="PTHR10696">
    <property type="entry name" value="GAMMA-BUTYROBETAINE HYDROXYLASE-RELATED"/>
    <property type="match status" value="1"/>
</dbReference>
<dbReference type="InterPro" id="IPR042098">
    <property type="entry name" value="TauD-like_sf"/>
</dbReference>